<accession>A0A318EBF7</accession>
<dbReference type="Pfam" id="PF04403">
    <property type="entry name" value="PqiA"/>
    <property type="match status" value="1"/>
</dbReference>
<gene>
    <name evidence="2" type="ORF">C8D93_10483</name>
</gene>
<keyword evidence="3" id="KW-1185">Reference proteome</keyword>
<proteinExistence type="predicted"/>
<reference evidence="2 3" key="1">
    <citation type="submission" date="2018-04" db="EMBL/GenBank/DDBJ databases">
        <title>Genomic Encyclopedia of Type Strains, Phase IV (KMG-IV): sequencing the most valuable type-strain genomes for metagenomic binning, comparative biology and taxonomic classification.</title>
        <authorList>
            <person name="Goeker M."/>
        </authorList>
    </citation>
    <scope>NUCLEOTIDE SEQUENCE [LARGE SCALE GENOMIC DNA]</scope>
    <source>
        <strain evidence="2 3">DSM 104150</strain>
    </source>
</reference>
<keyword evidence="1" id="KW-0812">Transmembrane</keyword>
<dbReference type="EMBL" id="QICN01000004">
    <property type="protein sequence ID" value="PXV68388.1"/>
    <property type="molecule type" value="Genomic_DNA"/>
</dbReference>
<organism evidence="2 3">
    <name type="scientific">Sinimarinibacterium flocculans</name>
    <dbReference type="NCBI Taxonomy" id="985250"/>
    <lineage>
        <taxon>Bacteria</taxon>
        <taxon>Pseudomonadati</taxon>
        <taxon>Pseudomonadota</taxon>
        <taxon>Gammaproteobacteria</taxon>
        <taxon>Nevskiales</taxon>
        <taxon>Nevskiaceae</taxon>
        <taxon>Sinimarinibacterium</taxon>
    </lineage>
</organism>
<feature type="transmembrane region" description="Helical" evidence="1">
    <location>
        <begin position="49"/>
        <end position="71"/>
    </location>
</feature>
<evidence type="ECO:0000313" key="3">
    <source>
        <dbReference type="Proteomes" id="UP000248330"/>
    </source>
</evidence>
<evidence type="ECO:0000256" key="1">
    <source>
        <dbReference type="SAM" id="Phobius"/>
    </source>
</evidence>
<feature type="transmembrane region" description="Helical" evidence="1">
    <location>
        <begin position="146"/>
        <end position="165"/>
    </location>
</feature>
<dbReference type="AlphaFoldDB" id="A0A318EBF7"/>
<dbReference type="RefSeq" id="WP_110264891.1">
    <property type="nucleotide sequence ID" value="NZ_CAKZQT010000022.1"/>
</dbReference>
<keyword evidence="1" id="KW-0472">Membrane</keyword>
<feature type="transmembrane region" description="Helical" evidence="1">
    <location>
        <begin position="114"/>
        <end position="134"/>
    </location>
</feature>
<name>A0A318EBF7_9GAMM</name>
<sequence length="213" mass="22870">MSRLATTPLTICECCDAVYERRPLASGEIAHCRRCGAELYRNRRLDLDAMLAIAFGGLITFVIANVYPVLIMELGGTRAQVTLWDAILATYDAGVGLVAVLAALSLFMLPLTQILMFLYVLLPLRAGSVPAGFVPVMHAIRHTRPWSMVEVFLVGVLVSAVKLAAESELAPGVGLWGLAALTVLLTLLTTFDLQELWDLAADCEAGEGVACPP</sequence>
<dbReference type="OrthoDB" id="9807787at2"/>
<comment type="caution">
    <text evidence="2">The sequence shown here is derived from an EMBL/GenBank/DDBJ whole genome shotgun (WGS) entry which is preliminary data.</text>
</comment>
<feature type="transmembrane region" description="Helical" evidence="1">
    <location>
        <begin position="83"/>
        <end position="108"/>
    </location>
</feature>
<feature type="transmembrane region" description="Helical" evidence="1">
    <location>
        <begin position="171"/>
        <end position="191"/>
    </location>
</feature>
<dbReference type="Proteomes" id="UP000248330">
    <property type="component" value="Unassembled WGS sequence"/>
</dbReference>
<protein>
    <submittedName>
        <fullName evidence="2">Paraquat-inducible protein A</fullName>
    </submittedName>
</protein>
<evidence type="ECO:0000313" key="2">
    <source>
        <dbReference type="EMBL" id="PXV68388.1"/>
    </source>
</evidence>
<keyword evidence="1" id="KW-1133">Transmembrane helix</keyword>
<dbReference type="InterPro" id="IPR007498">
    <property type="entry name" value="PqiA-like"/>
</dbReference>